<keyword evidence="1" id="KW-0732">Signal</keyword>
<proteinExistence type="predicted"/>
<evidence type="ECO:0000313" key="2">
    <source>
        <dbReference type="EMBL" id="GAA1699496.1"/>
    </source>
</evidence>
<feature type="chain" id="PRO_5047004863" evidence="1">
    <location>
        <begin position="22"/>
        <end position="148"/>
    </location>
</feature>
<name>A0ABN2I7F7_9MICO</name>
<dbReference type="Proteomes" id="UP001501690">
    <property type="component" value="Unassembled WGS sequence"/>
</dbReference>
<comment type="caution">
    <text evidence="2">The sequence shown here is derived from an EMBL/GenBank/DDBJ whole genome shotgun (WGS) entry which is preliminary data.</text>
</comment>
<sequence length="148" mass="14959">MRRRAAAVGAAILVVALAGCATDDPAEIDAQASGAFDGLVAAAAEIDSAVLRTLSIDPATTQSCGDGGEQIIRSARGTVSVGAGVAQVAALAELQFAGGALDPERWDEIDPAQPGVQRAWADDDGIIATVRFEDPLLVIAVFSPCVDG</sequence>
<reference evidence="2 3" key="1">
    <citation type="journal article" date="2019" name="Int. J. Syst. Evol. Microbiol.">
        <title>The Global Catalogue of Microorganisms (GCM) 10K type strain sequencing project: providing services to taxonomists for standard genome sequencing and annotation.</title>
        <authorList>
            <consortium name="The Broad Institute Genomics Platform"/>
            <consortium name="The Broad Institute Genome Sequencing Center for Infectious Disease"/>
            <person name="Wu L."/>
            <person name="Ma J."/>
        </authorList>
    </citation>
    <scope>NUCLEOTIDE SEQUENCE [LARGE SCALE GENOMIC DNA]</scope>
    <source>
        <strain evidence="2 3">JCM 15577</strain>
    </source>
</reference>
<organism evidence="2 3">
    <name type="scientific">Microbacterium sediminicola</name>
    <dbReference type="NCBI Taxonomy" id="415210"/>
    <lineage>
        <taxon>Bacteria</taxon>
        <taxon>Bacillati</taxon>
        <taxon>Actinomycetota</taxon>
        <taxon>Actinomycetes</taxon>
        <taxon>Micrococcales</taxon>
        <taxon>Microbacteriaceae</taxon>
        <taxon>Microbacterium</taxon>
    </lineage>
</organism>
<dbReference type="RefSeq" id="WP_344071294.1">
    <property type="nucleotide sequence ID" value="NZ_BAAAPL010000001.1"/>
</dbReference>
<keyword evidence="3" id="KW-1185">Reference proteome</keyword>
<dbReference type="EMBL" id="BAAAPL010000001">
    <property type="protein sequence ID" value="GAA1699496.1"/>
    <property type="molecule type" value="Genomic_DNA"/>
</dbReference>
<accession>A0ABN2I7F7</accession>
<gene>
    <name evidence="2" type="ORF">GCM10009808_16400</name>
</gene>
<dbReference type="PROSITE" id="PS51257">
    <property type="entry name" value="PROKAR_LIPOPROTEIN"/>
    <property type="match status" value="1"/>
</dbReference>
<feature type="signal peptide" evidence="1">
    <location>
        <begin position="1"/>
        <end position="21"/>
    </location>
</feature>
<evidence type="ECO:0000313" key="3">
    <source>
        <dbReference type="Proteomes" id="UP001501690"/>
    </source>
</evidence>
<evidence type="ECO:0000256" key="1">
    <source>
        <dbReference type="SAM" id="SignalP"/>
    </source>
</evidence>
<protein>
    <submittedName>
        <fullName evidence="2">Uncharacterized protein</fullName>
    </submittedName>
</protein>